<sequence>MLRIALLAASVAVIAWFHDTPRFTHNVRGQTLLPDQRMVRVLSKPVASMVTDFYWIRMVNLAATAKLPWEGKQVIKWGEFVTDLEPTFFYAYMVGGLLGTIDVGDETWNVDEAVALLDKGMRTLPDEPRLAIYQSFLLLNMKHDPAAAARVLERASKSPRAPAYLAQLATRLYANAGDFDAATEFARQVSENSDDETRAFFTTRLLEIEQEKLLVEVDDAAALFREAHGRAAVDLDELVGAKLLPGVPEDPLGGTISLTPEGARASSRPSRLRPHQPLLPP</sequence>
<organism evidence="2 3">
    <name type="scientific">Archangium gephyra</name>
    <dbReference type="NCBI Taxonomy" id="48"/>
    <lineage>
        <taxon>Bacteria</taxon>
        <taxon>Pseudomonadati</taxon>
        <taxon>Myxococcota</taxon>
        <taxon>Myxococcia</taxon>
        <taxon>Myxococcales</taxon>
        <taxon>Cystobacterineae</taxon>
        <taxon>Archangiaceae</taxon>
        <taxon>Archangium</taxon>
    </lineage>
</organism>
<evidence type="ECO:0000313" key="3">
    <source>
        <dbReference type="Proteomes" id="UP000249061"/>
    </source>
</evidence>
<evidence type="ECO:0000313" key="2">
    <source>
        <dbReference type="EMBL" id="PZR06359.1"/>
    </source>
</evidence>
<dbReference type="Proteomes" id="UP000249061">
    <property type="component" value="Unassembled WGS sequence"/>
</dbReference>
<feature type="region of interest" description="Disordered" evidence="1">
    <location>
        <begin position="249"/>
        <end position="281"/>
    </location>
</feature>
<evidence type="ECO:0008006" key="4">
    <source>
        <dbReference type="Google" id="ProtNLM"/>
    </source>
</evidence>
<accession>A0A2W5SSV8</accession>
<dbReference type="InterPro" id="IPR011990">
    <property type="entry name" value="TPR-like_helical_dom_sf"/>
</dbReference>
<proteinExistence type="predicted"/>
<name>A0A2W5SSV8_9BACT</name>
<evidence type="ECO:0000256" key="1">
    <source>
        <dbReference type="SAM" id="MobiDB-lite"/>
    </source>
</evidence>
<gene>
    <name evidence="2" type="ORF">DI536_30260</name>
</gene>
<reference evidence="2 3" key="1">
    <citation type="submission" date="2017-08" db="EMBL/GenBank/DDBJ databases">
        <title>Infants hospitalized years apart are colonized by the same room-sourced microbial strains.</title>
        <authorList>
            <person name="Brooks B."/>
            <person name="Olm M.R."/>
            <person name="Firek B.A."/>
            <person name="Baker R."/>
            <person name="Thomas B.C."/>
            <person name="Morowitz M.J."/>
            <person name="Banfield J.F."/>
        </authorList>
    </citation>
    <scope>NUCLEOTIDE SEQUENCE [LARGE SCALE GENOMIC DNA]</scope>
    <source>
        <strain evidence="2">S2_003_000_R2_14</strain>
    </source>
</reference>
<protein>
    <recommendedName>
        <fullName evidence="4">Tetratricopeptide repeat protein</fullName>
    </recommendedName>
</protein>
<comment type="caution">
    <text evidence="2">The sequence shown here is derived from an EMBL/GenBank/DDBJ whole genome shotgun (WGS) entry which is preliminary data.</text>
</comment>
<dbReference type="EMBL" id="QFQP01000038">
    <property type="protein sequence ID" value="PZR06359.1"/>
    <property type="molecule type" value="Genomic_DNA"/>
</dbReference>
<dbReference type="AlphaFoldDB" id="A0A2W5SSV8"/>
<dbReference type="Gene3D" id="1.25.40.10">
    <property type="entry name" value="Tetratricopeptide repeat domain"/>
    <property type="match status" value="1"/>
</dbReference>